<organism evidence="3 4">
    <name type="scientific">Senna tora</name>
    <dbReference type="NCBI Taxonomy" id="362788"/>
    <lineage>
        <taxon>Eukaryota</taxon>
        <taxon>Viridiplantae</taxon>
        <taxon>Streptophyta</taxon>
        <taxon>Embryophyta</taxon>
        <taxon>Tracheophyta</taxon>
        <taxon>Spermatophyta</taxon>
        <taxon>Magnoliopsida</taxon>
        <taxon>eudicotyledons</taxon>
        <taxon>Gunneridae</taxon>
        <taxon>Pentapetalae</taxon>
        <taxon>rosids</taxon>
        <taxon>fabids</taxon>
        <taxon>Fabales</taxon>
        <taxon>Fabaceae</taxon>
        <taxon>Caesalpinioideae</taxon>
        <taxon>Cassia clade</taxon>
        <taxon>Senna</taxon>
    </lineage>
</organism>
<keyword evidence="3" id="KW-0548">Nucleotidyltransferase</keyword>
<dbReference type="EMBL" id="JAAIUW010000002">
    <property type="protein sequence ID" value="KAF7841484.1"/>
    <property type="molecule type" value="Genomic_DNA"/>
</dbReference>
<name>A0A835CGQ0_9FABA</name>
<evidence type="ECO:0000313" key="3">
    <source>
        <dbReference type="EMBL" id="KAF7841484.1"/>
    </source>
</evidence>
<dbReference type="Pfam" id="PF13966">
    <property type="entry name" value="zf-RVT"/>
    <property type="match status" value="1"/>
</dbReference>
<keyword evidence="3" id="KW-0695">RNA-directed DNA polymerase</keyword>
<feature type="region of interest" description="Disordered" evidence="1">
    <location>
        <begin position="242"/>
        <end position="269"/>
    </location>
</feature>
<reference evidence="3" key="1">
    <citation type="submission" date="2020-09" db="EMBL/GenBank/DDBJ databases">
        <title>Genome-Enabled Discovery of Anthraquinone Biosynthesis in Senna tora.</title>
        <authorList>
            <person name="Kang S.-H."/>
            <person name="Pandey R.P."/>
            <person name="Lee C.-M."/>
            <person name="Sim J.-S."/>
            <person name="Jeong J.-T."/>
            <person name="Choi B.-S."/>
            <person name="Jung M."/>
            <person name="Ginzburg D."/>
            <person name="Zhao K."/>
            <person name="Won S.Y."/>
            <person name="Oh T.-J."/>
            <person name="Yu Y."/>
            <person name="Kim N.-H."/>
            <person name="Lee O.R."/>
            <person name="Lee T.-H."/>
            <person name="Bashyal P."/>
            <person name="Kim T.-S."/>
            <person name="Lee W.-H."/>
            <person name="Kawkins C."/>
            <person name="Kim C.-K."/>
            <person name="Kim J.S."/>
            <person name="Ahn B.O."/>
            <person name="Rhee S.Y."/>
            <person name="Sohng J.K."/>
        </authorList>
    </citation>
    <scope>NUCLEOTIDE SEQUENCE</scope>
    <source>
        <tissue evidence="3">Leaf</tissue>
    </source>
</reference>
<proteinExistence type="predicted"/>
<feature type="region of interest" description="Disordered" evidence="1">
    <location>
        <begin position="195"/>
        <end position="218"/>
    </location>
</feature>
<sequence length="1089" mass="124440">MEQTDSALEAQCQWIQHRFGNEFGLTVNRAYFVPEASRFRNIPHRRTTFVRALWTCNGYVYRPRRFDPIDFEFDPWAPMDEHGNMNPEHTHQTVTDEDPFQEESLPDEAMDTQPDFVQGQTEDINGNSQDLLINADDPASLEPEWIQLVEKYCNNTPTIRHPLPGIRINEPIQSEEDQNNELKWIEYAPGDFGLATGWPTADSDQTEGSHFEVGESSHTRPLVPLAQQFDREEMTAGTLTQMPHSHQMPHSSSNCYQCSSSAGPRPGDQFQLIQGYEEDLSGDNSSQKALNLTEEELNALTEQSFSTAYYSEDFTTDGGSEEHASIYLNIEDGEGLVKKRKPYTTQEAQQLIKKKAKVSHVDITVCRPHTKPDPKSAKRVRDIENAEAEISHEPPLKKRKELCPTEVDNTEPAISQDQITNATHLLKSIFKGLRETFSTCWVEVLPIAASDHSPLVTSRIANTVKGLTVWIKNEFGAIRTLINAVEKNLHDIQKNISNPTDRTLEFTLKKKLEFLLNCEEVMWAQRAQQSWLIKGDKNTRFFHTMMNGSKAPSPDGMPPIFFQHFWDIVGNDLIGMNAFVKDRSIHDNLILANEVLHYIKGCRKTKKSWAALKVDLHKAYDKISSDFLRDVLKYMNFPPMWCQLIMECVSTTTLRIKINGDYTDWFNPSAGPKICKQASPLNNLLYADDLLLFFKADPISFSSIDSIMHFFGEASGLFMNSGKSEIKFSPNTTDNDKNRLNGILNCTIVDNIGKYLGGYIDGANPDRKNASVIISHLQQKLFGWKASMLSQAARIQKNAKIVTDHLKWRVGNGESIQLSDSKWLQPDHPSLGFVKVSQLIIAKRFWDNDELSTLYNQDKAKQILHINVSYTNQSDKLIWCLSKHGKHEVRLAYKALSSVNTSITRSYVVWKDYWHLHLPYKILLFWWKLLHNGLPLRQNLIARGYRIDGHCPFGCDILVSEQHLFKDCQFAKMVWYGSNLKIRTDSITHNSIIDWINSCLIQAIQNKDSNLVNMVQDAISIIWSIYTQRNNVIFQNANKDPMEAIYRAQNIKQNISLSLDLAKNSHFFSLQDNLRKSPLSHYDDRNLGA</sequence>
<keyword evidence="4" id="KW-1185">Reference proteome</keyword>
<dbReference type="GO" id="GO:0003964">
    <property type="term" value="F:RNA-directed DNA polymerase activity"/>
    <property type="evidence" value="ECO:0007669"/>
    <property type="project" value="UniProtKB-KW"/>
</dbReference>
<dbReference type="PANTHER" id="PTHR33116">
    <property type="entry name" value="REVERSE TRANSCRIPTASE ZINC-BINDING DOMAIN-CONTAINING PROTEIN-RELATED-RELATED"/>
    <property type="match status" value="1"/>
</dbReference>
<dbReference type="InterPro" id="IPR026960">
    <property type="entry name" value="RVT-Znf"/>
</dbReference>
<dbReference type="Proteomes" id="UP000634136">
    <property type="component" value="Unassembled WGS sequence"/>
</dbReference>
<feature type="compositionally biased region" description="Basic and acidic residues" evidence="1">
    <location>
        <begin position="207"/>
        <end position="218"/>
    </location>
</feature>
<accession>A0A835CGQ0</accession>
<feature type="domain" description="Reverse transcriptase zinc-binding" evidence="2">
    <location>
        <begin position="889"/>
        <end position="975"/>
    </location>
</feature>
<protein>
    <submittedName>
        <fullName evidence="3">Reverse transcriptase</fullName>
    </submittedName>
</protein>
<comment type="caution">
    <text evidence="3">The sequence shown here is derived from an EMBL/GenBank/DDBJ whole genome shotgun (WGS) entry which is preliminary data.</text>
</comment>
<keyword evidence="3" id="KW-0808">Transferase</keyword>
<evidence type="ECO:0000256" key="1">
    <source>
        <dbReference type="SAM" id="MobiDB-lite"/>
    </source>
</evidence>
<evidence type="ECO:0000259" key="2">
    <source>
        <dbReference type="Pfam" id="PF13966"/>
    </source>
</evidence>
<dbReference type="AlphaFoldDB" id="A0A835CGQ0"/>
<evidence type="ECO:0000313" key="4">
    <source>
        <dbReference type="Proteomes" id="UP000634136"/>
    </source>
</evidence>
<gene>
    <name evidence="3" type="ORF">G2W53_003782</name>
</gene>
<dbReference type="PANTHER" id="PTHR33116:SF86">
    <property type="entry name" value="REVERSE TRANSCRIPTASE DOMAIN-CONTAINING PROTEIN"/>
    <property type="match status" value="1"/>
</dbReference>
<feature type="compositionally biased region" description="Low complexity" evidence="1">
    <location>
        <begin position="242"/>
        <end position="261"/>
    </location>
</feature>